<accession>A0A0T6BFH6</accession>
<protein>
    <submittedName>
        <fullName evidence="1">Uncharacterized protein</fullName>
    </submittedName>
</protein>
<dbReference type="Gene3D" id="2.60.120.620">
    <property type="entry name" value="q2cbj1_9rhob like domain"/>
    <property type="match status" value="1"/>
</dbReference>
<gene>
    <name evidence="1" type="ORF">AMK59_512</name>
</gene>
<dbReference type="EMBL" id="LJIG01000866">
    <property type="protein sequence ID" value="KRT86074.1"/>
    <property type="molecule type" value="Genomic_DNA"/>
</dbReference>
<dbReference type="AlphaFoldDB" id="A0A0T6BFH6"/>
<proteinExistence type="predicted"/>
<dbReference type="SUPFAM" id="SSF51197">
    <property type="entry name" value="Clavaminate synthase-like"/>
    <property type="match status" value="1"/>
</dbReference>
<keyword evidence="2" id="KW-1185">Reference proteome</keyword>
<dbReference type="Proteomes" id="UP000051574">
    <property type="component" value="Unassembled WGS sequence"/>
</dbReference>
<dbReference type="OrthoDB" id="445007at2759"/>
<comment type="caution">
    <text evidence="1">The sequence shown here is derived from an EMBL/GenBank/DDBJ whole genome shotgun (WGS) entry which is preliminary data.</text>
</comment>
<evidence type="ECO:0000313" key="1">
    <source>
        <dbReference type="EMBL" id="KRT86074.1"/>
    </source>
</evidence>
<sequence>MKKEIEKVVKDMPEKSNRAIFSTTNPQATQNKDKYFLDSGDKISYFFESGAIGPDGDLLVEPQLALNKIGHALHELNEAFREITLDVRVKETCFQLGFQEPVIPQ</sequence>
<organism evidence="1 2">
    <name type="scientific">Oryctes borbonicus</name>
    <dbReference type="NCBI Taxonomy" id="1629725"/>
    <lineage>
        <taxon>Eukaryota</taxon>
        <taxon>Metazoa</taxon>
        <taxon>Ecdysozoa</taxon>
        <taxon>Arthropoda</taxon>
        <taxon>Hexapoda</taxon>
        <taxon>Insecta</taxon>
        <taxon>Pterygota</taxon>
        <taxon>Neoptera</taxon>
        <taxon>Endopterygota</taxon>
        <taxon>Coleoptera</taxon>
        <taxon>Polyphaga</taxon>
        <taxon>Scarabaeiformia</taxon>
        <taxon>Scarabaeidae</taxon>
        <taxon>Dynastinae</taxon>
        <taxon>Oryctes</taxon>
    </lineage>
</organism>
<feature type="non-terminal residue" evidence="1">
    <location>
        <position position="105"/>
    </location>
</feature>
<evidence type="ECO:0000313" key="2">
    <source>
        <dbReference type="Proteomes" id="UP000051574"/>
    </source>
</evidence>
<name>A0A0T6BFH6_9SCAR</name>
<reference evidence="1 2" key="1">
    <citation type="submission" date="2015-09" db="EMBL/GenBank/DDBJ databases">
        <title>Draft genome of the scarab beetle Oryctes borbonicus.</title>
        <authorList>
            <person name="Meyer J.M."/>
            <person name="Markov G.V."/>
            <person name="Baskaran P."/>
            <person name="Herrmann M."/>
            <person name="Sommer R.J."/>
            <person name="Roedelsperger C."/>
        </authorList>
    </citation>
    <scope>NUCLEOTIDE SEQUENCE [LARGE SCALE GENOMIC DNA]</scope>
    <source>
        <strain evidence="1">OB123</strain>
        <tissue evidence="1">Whole animal</tissue>
    </source>
</reference>